<sequence length="317" mass="36676">MDSGTMMPLSVRPLPRSILELPTEVRLRIYECLYDEITIRCANPQVDPAFTSPSRVSPSSALLLTCRKVYNEVKSYINEAPIAITVDQDGKANCAHFPPHVLRRVRAVSHVGHFLTHSSVLVRALGFNCFDKDICPKLWLIRKLPRSDHTNVLYPFRHGLLDIVLPLLHKPQLNETVILSKSPPDILTAFQAHTRAHWYQLDVDDLEKFLIGNNLTLRVPYKFGMRMLDHGAAITQRRAPKILMERWFTVEVIWDGRSFLIEGLPDFREEAWWKDPTGWASYTISYDGLRHLEIIVCEAPSDEKSEREWHHWYGKSW</sequence>
<dbReference type="Proteomes" id="UP001172673">
    <property type="component" value="Unassembled WGS sequence"/>
</dbReference>
<proteinExistence type="predicted"/>
<dbReference type="AlphaFoldDB" id="A0AA39CNM2"/>
<evidence type="ECO:0000313" key="1">
    <source>
        <dbReference type="EMBL" id="KAJ9614363.1"/>
    </source>
</evidence>
<protein>
    <submittedName>
        <fullName evidence="1">Uncharacterized protein</fullName>
    </submittedName>
</protein>
<gene>
    <name evidence="1" type="ORF">H2200_002499</name>
</gene>
<evidence type="ECO:0000313" key="2">
    <source>
        <dbReference type="Proteomes" id="UP001172673"/>
    </source>
</evidence>
<dbReference type="EMBL" id="JAPDRK010000003">
    <property type="protein sequence ID" value="KAJ9614363.1"/>
    <property type="molecule type" value="Genomic_DNA"/>
</dbReference>
<organism evidence="1 2">
    <name type="scientific">Cladophialophora chaetospira</name>
    <dbReference type="NCBI Taxonomy" id="386627"/>
    <lineage>
        <taxon>Eukaryota</taxon>
        <taxon>Fungi</taxon>
        <taxon>Dikarya</taxon>
        <taxon>Ascomycota</taxon>
        <taxon>Pezizomycotina</taxon>
        <taxon>Eurotiomycetes</taxon>
        <taxon>Chaetothyriomycetidae</taxon>
        <taxon>Chaetothyriales</taxon>
        <taxon>Herpotrichiellaceae</taxon>
        <taxon>Cladophialophora</taxon>
    </lineage>
</organism>
<comment type="caution">
    <text evidence="1">The sequence shown here is derived from an EMBL/GenBank/DDBJ whole genome shotgun (WGS) entry which is preliminary data.</text>
</comment>
<reference evidence="1" key="1">
    <citation type="submission" date="2022-10" db="EMBL/GenBank/DDBJ databases">
        <title>Culturing micro-colonial fungi from biological soil crusts in the Mojave desert and describing Neophaeococcomyces mojavensis, and introducing the new genera and species Taxawa tesnikishii.</title>
        <authorList>
            <person name="Kurbessoian T."/>
            <person name="Stajich J.E."/>
        </authorList>
    </citation>
    <scope>NUCLEOTIDE SEQUENCE</scope>
    <source>
        <strain evidence="1">TK_41</strain>
    </source>
</reference>
<name>A0AA39CNM2_9EURO</name>
<accession>A0AA39CNM2</accession>
<keyword evidence="2" id="KW-1185">Reference proteome</keyword>